<organism evidence="2 3">
    <name type="scientific">Pseudonocardia ailaonensis</name>
    <dbReference type="NCBI Taxonomy" id="367279"/>
    <lineage>
        <taxon>Bacteria</taxon>
        <taxon>Bacillati</taxon>
        <taxon>Actinomycetota</taxon>
        <taxon>Actinomycetes</taxon>
        <taxon>Pseudonocardiales</taxon>
        <taxon>Pseudonocardiaceae</taxon>
        <taxon>Pseudonocardia</taxon>
    </lineage>
</organism>
<dbReference type="InterPro" id="IPR024473">
    <property type="entry name" value="Transposases_IS4_N"/>
</dbReference>
<dbReference type="EMBL" id="BAAAQK010000001">
    <property type="protein sequence ID" value="GAA1828830.1"/>
    <property type="molecule type" value="Genomic_DNA"/>
</dbReference>
<gene>
    <name evidence="2" type="ORF">GCM10009836_03280</name>
</gene>
<sequence length="143" mass="15443">MPAQSVTAARPSASAAGVLAETSRGVFAPGHLGELTRYLPVELVDDVLARTHTLQKRLRLLPSRCGVYFVLALACSPTWATRVWAKLCGRLPDIGRDGSPRPRVAAVSEKALRDLRRAGSGRHPWRCCSTSSPARWPNPAHPG</sequence>
<evidence type="ECO:0000313" key="3">
    <source>
        <dbReference type="Proteomes" id="UP001500449"/>
    </source>
</evidence>
<evidence type="ECO:0000313" key="2">
    <source>
        <dbReference type="EMBL" id="GAA1828830.1"/>
    </source>
</evidence>
<keyword evidence="3" id="KW-1185">Reference proteome</keyword>
<evidence type="ECO:0000259" key="1">
    <source>
        <dbReference type="Pfam" id="PF13006"/>
    </source>
</evidence>
<feature type="domain" description="Transposase IS4 N-terminal" evidence="1">
    <location>
        <begin position="29"/>
        <end position="117"/>
    </location>
</feature>
<dbReference type="Proteomes" id="UP001500449">
    <property type="component" value="Unassembled WGS sequence"/>
</dbReference>
<reference evidence="2 3" key="1">
    <citation type="journal article" date="2019" name="Int. J. Syst. Evol. Microbiol.">
        <title>The Global Catalogue of Microorganisms (GCM) 10K type strain sequencing project: providing services to taxonomists for standard genome sequencing and annotation.</title>
        <authorList>
            <consortium name="The Broad Institute Genomics Platform"/>
            <consortium name="The Broad Institute Genome Sequencing Center for Infectious Disease"/>
            <person name="Wu L."/>
            <person name="Ma J."/>
        </authorList>
    </citation>
    <scope>NUCLEOTIDE SEQUENCE [LARGE SCALE GENOMIC DNA]</scope>
    <source>
        <strain evidence="2 3">JCM 16009</strain>
    </source>
</reference>
<protein>
    <recommendedName>
        <fullName evidence="1">Transposase IS4 N-terminal domain-containing protein</fullName>
    </recommendedName>
</protein>
<proteinExistence type="predicted"/>
<name>A0ABN2MLP9_9PSEU</name>
<dbReference type="Pfam" id="PF13006">
    <property type="entry name" value="Nterm_IS4"/>
    <property type="match status" value="1"/>
</dbReference>
<comment type="caution">
    <text evidence="2">The sequence shown here is derived from an EMBL/GenBank/DDBJ whole genome shotgun (WGS) entry which is preliminary data.</text>
</comment>
<accession>A0ABN2MLP9</accession>